<evidence type="ECO:0000313" key="2">
    <source>
        <dbReference type="EMBL" id="ASO05920.1"/>
    </source>
</evidence>
<organism evidence="2 3">
    <name type="scientific">Arenibacter algicola</name>
    <dbReference type="NCBI Taxonomy" id="616991"/>
    <lineage>
        <taxon>Bacteria</taxon>
        <taxon>Pseudomonadati</taxon>
        <taxon>Bacteroidota</taxon>
        <taxon>Flavobacteriia</taxon>
        <taxon>Flavobacteriales</taxon>
        <taxon>Flavobacteriaceae</taxon>
        <taxon>Arenibacter</taxon>
    </lineage>
</organism>
<proteinExistence type="predicted"/>
<feature type="domain" description="Putative auto-transporter adhesin head GIN" evidence="1">
    <location>
        <begin position="30"/>
        <end position="209"/>
    </location>
</feature>
<reference evidence="2 3" key="1">
    <citation type="submission" date="2017-07" db="EMBL/GenBank/DDBJ databases">
        <title>Genome Sequence of Arenibacter algicola Strain SMS7 Isolated from a culture of the Diatom Skeletonema marinoi.</title>
        <authorList>
            <person name="Topel M."/>
            <person name="Pinder M.I.M."/>
            <person name="Johansson O.N."/>
            <person name="Kourtchenko O."/>
            <person name="Godhe A."/>
            <person name="Clarke A.K."/>
        </authorList>
    </citation>
    <scope>NUCLEOTIDE SEQUENCE [LARGE SCALE GENOMIC DNA]</scope>
    <source>
        <strain evidence="2 3">SMS7</strain>
    </source>
</reference>
<protein>
    <submittedName>
        <fullName evidence="2">Putative auto-transporter adhesin, head GIN domain</fullName>
    </submittedName>
</protein>
<dbReference type="eggNOG" id="ENOG5031S92">
    <property type="taxonomic scope" value="Bacteria"/>
</dbReference>
<accession>A0A221UXC8</accession>
<evidence type="ECO:0000313" key="3">
    <source>
        <dbReference type="Proteomes" id="UP000204551"/>
    </source>
</evidence>
<dbReference type="EMBL" id="CP022515">
    <property type="protein sequence ID" value="ASO05920.1"/>
    <property type="molecule type" value="Genomic_DNA"/>
</dbReference>
<dbReference type="KEGG" id="aalg:AREALGSMS7_02476"/>
<evidence type="ECO:0000259" key="1">
    <source>
        <dbReference type="Pfam" id="PF10988"/>
    </source>
</evidence>
<sequence>MIMKNVLVIGFLCLSFIGFSQRIVDKAVGDFNEVKVYDLIEVNLIKSNENKVLVKGDNVDDIQIVNKNGVLKIKMELDKKFHGEDTFVEVYFKNLDLIDGNEGARITVNETLSQEKIELKTQEGAKIKVGLDVHQLIVRCVTGGNVEASGKTINQEVVLNTGGVFEGKPLLSEKASIKITAAGEAAMFASDEIDINIKAGGDVYVYGNPKSVNKNTFAGGRVKIMD</sequence>
<dbReference type="AlphaFoldDB" id="A0A221UXC8"/>
<dbReference type="Gene3D" id="2.160.20.120">
    <property type="match status" value="1"/>
</dbReference>
<dbReference type="Proteomes" id="UP000204551">
    <property type="component" value="Chromosome"/>
</dbReference>
<dbReference type="InterPro" id="IPR021255">
    <property type="entry name" value="DUF2807"/>
</dbReference>
<dbReference type="STRING" id="616991.GCA_000733925_00797"/>
<gene>
    <name evidence="2" type="ORF">AREALGSMS7_02476</name>
</gene>
<dbReference type="Pfam" id="PF10988">
    <property type="entry name" value="DUF2807"/>
    <property type="match status" value="1"/>
</dbReference>
<name>A0A221UXC8_9FLAO</name>